<dbReference type="SUPFAM" id="SSF81464">
    <property type="entry name" value="Cytochrome c oxidase subunit II-like, transmembrane region"/>
    <property type="match status" value="1"/>
</dbReference>
<dbReference type="SUPFAM" id="SSF49503">
    <property type="entry name" value="Cupredoxins"/>
    <property type="match status" value="1"/>
</dbReference>
<reference evidence="18" key="1">
    <citation type="submission" date="2019-09" db="EMBL/GenBank/DDBJ databases">
        <title>Characterisation of the sponge microbiome using genome-centric metagenomics.</title>
        <authorList>
            <person name="Engelberts J.P."/>
            <person name="Robbins S.J."/>
            <person name="De Goeij J.M."/>
            <person name="Aranda M."/>
            <person name="Bell S.C."/>
            <person name="Webster N.S."/>
        </authorList>
    </citation>
    <scope>NUCLEOTIDE SEQUENCE</scope>
    <source>
        <strain evidence="18">SB0662_bin_9</strain>
    </source>
</reference>
<dbReference type="Gene3D" id="2.60.40.420">
    <property type="entry name" value="Cupredoxins - blue copper proteins"/>
    <property type="match status" value="1"/>
</dbReference>
<comment type="similarity">
    <text evidence="2 14">Belongs to the cytochrome c oxidase subunit 2 family.</text>
</comment>
<protein>
    <recommendedName>
        <fullName evidence="15">Cytochrome c oxidase subunit 2</fullName>
        <ecNumber evidence="15">7.1.1.9</ecNumber>
    </recommendedName>
</protein>
<dbReference type="PANTHER" id="PTHR22888:SF9">
    <property type="entry name" value="CYTOCHROME C OXIDASE SUBUNIT 2"/>
    <property type="match status" value="1"/>
</dbReference>
<dbReference type="InterPro" id="IPR036257">
    <property type="entry name" value="Cyt_c_oxidase_su2_TM_sf"/>
</dbReference>
<dbReference type="InterPro" id="IPR008972">
    <property type="entry name" value="Cupredoxin"/>
</dbReference>
<keyword evidence="7" id="KW-1278">Translocase</keyword>
<name>A0A6B1DZJ2_9CHLR</name>
<dbReference type="EC" id="7.1.1.9" evidence="15"/>
<dbReference type="Gene3D" id="1.10.287.90">
    <property type="match status" value="1"/>
</dbReference>
<keyword evidence="4 14" id="KW-0679">Respiratory chain</keyword>
<dbReference type="GO" id="GO:0005886">
    <property type="term" value="C:plasma membrane"/>
    <property type="evidence" value="ECO:0007669"/>
    <property type="project" value="UniProtKB-SubCell"/>
</dbReference>
<keyword evidence="5 14" id="KW-0812">Transmembrane</keyword>
<dbReference type="InterPro" id="IPR002429">
    <property type="entry name" value="CcO_II-like_C"/>
</dbReference>
<evidence type="ECO:0000256" key="13">
    <source>
        <dbReference type="ARBA" id="ARBA00047816"/>
    </source>
</evidence>
<gene>
    <name evidence="18" type="primary">coxB</name>
    <name evidence="18" type="ORF">F4Y08_17215</name>
</gene>
<evidence type="ECO:0000256" key="15">
    <source>
        <dbReference type="RuleBase" id="RU004024"/>
    </source>
</evidence>
<evidence type="ECO:0000256" key="12">
    <source>
        <dbReference type="ARBA" id="ARBA00024688"/>
    </source>
</evidence>
<dbReference type="CDD" id="cd13919">
    <property type="entry name" value="CuRO_HCO_II_like_5"/>
    <property type="match status" value="1"/>
</dbReference>
<feature type="transmembrane region" description="Helical" evidence="16">
    <location>
        <begin position="99"/>
        <end position="122"/>
    </location>
</feature>
<comment type="catalytic activity">
    <reaction evidence="13 15">
        <text>4 Fe(II)-[cytochrome c] + O2 + 8 H(+)(in) = 4 Fe(III)-[cytochrome c] + 2 H2O + 4 H(+)(out)</text>
        <dbReference type="Rhea" id="RHEA:11436"/>
        <dbReference type="Rhea" id="RHEA-COMP:10350"/>
        <dbReference type="Rhea" id="RHEA-COMP:14399"/>
        <dbReference type="ChEBI" id="CHEBI:15377"/>
        <dbReference type="ChEBI" id="CHEBI:15378"/>
        <dbReference type="ChEBI" id="CHEBI:15379"/>
        <dbReference type="ChEBI" id="CHEBI:29033"/>
        <dbReference type="ChEBI" id="CHEBI:29034"/>
        <dbReference type="EC" id="7.1.1.9"/>
    </reaction>
</comment>
<comment type="cofactor">
    <cofactor evidence="15">
        <name>Cu cation</name>
        <dbReference type="ChEBI" id="CHEBI:23378"/>
    </cofactor>
    <text evidence="15">Binds a copper A center.</text>
</comment>
<comment type="function">
    <text evidence="12 15">Subunits I and II form the functional core of the enzyme complex. Electrons originating in cytochrome c are transferred via heme a and Cu(A) to the binuclear center formed by heme a3 and Cu(B).</text>
</comment>
<evidence type="ECO:0000256" key="9">
    <source>
        <dbReference type="ARBA" id="ARBA00022989"/>
    </source>
</evidence>
<dbReference type="InterPro" id="IPR001505">
    <property type="entry name" value="Copper_CuA"/>
</dbReference>
<dbReference type="GO" id="GO:0004129">
    <property type="term" value="F:cytochrome-c oxidase activity"/>
    <property type="evidence" value="ECO:0007669"/>
    <property type="project" value="UniProtKB-EC"/>
</dbReference>
<dbReference type="Pfam" id="PF00116">
    <property type="entry name" value="COX2"/>
    <property type="match status" value="1"/>
</dbReference>
<accession>A0A6B1DZJ2</accession>
<evidence type="ECO:0000256" key="4">
    <source>
        <dbReference type="ARBA" id="ARBA00022660"/>
    </source>
</evidence>
<dbReference type="GO" id="GO:0016491">
    <property type="term" value="F:oxidoreductase activity"/>
    <property type="evidence" value="ECO:0007669"/>
    <property type="project" value="UniProtKB-KW"/>
</dbReference>
<dbReference type="PROSITE" id="PS50857">
    <property type="entry name" value="COX2_CUA"/>
    <property type="match status" value="1"/>
</dbReference>
<comment type="caution">
    <text evidence="18">The sequence shown here is derived from an EMBL/GenBank/DDBJ whole genome shotgun (WGS) entry which is preliminary data.</text>
</comment>
<evidence type="ECO:0000256" key="8">
    <source>
        <dbReference type="ARBA" id="ARBA00022982"/>
    </source>
</evidence>
<evidence type="ECO:0000256" key="2">
    <source>
        <dbReference type="ARBA" id="ARBA00007866"/>
    </source>
</evidence>
<dbReference type="InterPro" id="IPR045187">
    <property type="entry name" value="CcO_II"/>
</dbReference>
<dbReference type="EMBL" id="VXPY01000122">
    <property type="protein sequence ID" value="MYD92042.1"/>
    <property type="molecule type" value="Genomic_DNA"/>
</dbReference>
<dbReference type="AlphaFoldDB" id="A0A6B1DZJ2"/>
<keyword evidence="8 14" id="KW-0249">Electron transport</keyword>
<evidence type="ECO:0000256" key="14">
    <source>
        <dbReference type="RuleBase" id="RU000456"/>
    </source>
</evidence>
<dbReference type="NCBIfam" id="TIGR02866">
    <property type="entry name" value="CoxB"/>
    <property type="match status" value="1"/>
</dbReference>
<sequence>MRPARLARRGRAVVHAVSGPFWCYNPAGRREGDDASRSSRTEAPARMRSNYRRHFLYAGILVVVFTLVIQWILDLSLPLPVVQGSAQSTAIDNLIGQHVWLIAGAGALVLVIMGYSIVAFRARPGEEDEEGDYFHGHSGLEIAWTVIPLIVVTIYGVIGVQVLAQVTAPQDNEMTVEVEGLQWSWRFAYPEHGEFQTVEMVVPVNQPLLLSMSAVDVLHSFWVVEWRVKQDLVPGITTELRVTPTEVGEFQLRCAELCGLRHAYMLADVRVVSQENFDAWIEEQLE</sequence>
<dbReference type="PANTHER" id="PTHR22888">
    <property type="entry name" value="CYTOCHROME C OXIDASE, SUBUNIT II"/>
    <property type="match status" value="1"/>
</dbReference>
<comment type="subcellular location">
    <subcellularLocation>
        <location evidence="14">Cell membrane</location>
        <topology evidence="14">Multi-pass membrane protein</topology>
    </subcellularLocation>
    <subcellularLocation>
        <location evidence="1">Membrane</location>
        <topology evidence="1">Multi-pass membrane protein</topology>
    </subcellularLocation>
</comment>
<keyword evidence="18" id="KW-0560">Oxidoreductase</keyword>
<evidence type="ECO:0000313" key="18">
    <source>
        <dbReference type="EMBL" id="MYD92042.1"/>
    </source>
</evidence>
<evidence type="ECO:0000256" key="6">
    <source>
        <dbReference type="ARBA" id="ARBA00022723"/>
    </source>
</evidence>
<evidence type="ECO:0000256" key="1">
    <source>
        <dbReference type="ARBA" id="ARBA00004141"/>
    </source>
</evidence>
<evidence type="ECO:0000256" key="11">
    <source>
        <dbReference type="ARBA" id="ARBA00023136"/>
    </source>
</evidence>
<evidence type="ECO:0000256" key="10">
    <source>
        <dbReference type="ARBA" id="ARBA00023008"/>
    </source>
</evidence>
<dbReference type="PROSITE" id="PS00078">
    <property type="entry name" value="COX2"/>
    <property type="match status" value="1"/>
</dbReference>
<dbReference type="Pfam" id="PF02790">
    <property type="entry name" value="COX2_TM"/>
    <property type="match status" value="1"/>
</dbReference>
<keyword evidence="6 15" id="KW-0479">Metal-binding</keyword>
<keyword evidence="11 16" id="KW-0472">Membrane</keyword>
<dbReference type="InterPro" id="IPR011759">
    <property type="entry name" value="Cyt_c_oxidase_su2_TM_dom"/>
</dbReference>
<organism evidence="18">
    <name type="scientific">Caldilineaceae bacterium SB0662_bin_9</name>
    <dbReference type="NCBI Taxonomy" id="2605258"/>
    <lineage>
        <taxon>Bacteria</taxon>
        <taxon>Bacillati</taxon>
        <taxon>Chloroflexota</taxon>
        <taxon>Caldilineae</taxon>
        <taxon>Caldilineales</taxon>
        <taxon>Caldilineaceae</taxon>
    </lineage>
</organism>
<evidence type="ECO:0000256" key="3">
    <source>
        <dbReference type="ARBA" id="ARBA00022448"/>
    </source>
</evidence>
<evidence type="ECO:0000256" key="16">
    <source>
        <dbReference type="SAM" id="Phobius"/>
    </source>
</evidence>
<evidence type="ECO:0000256" key="7">
    <source>
        <dbReference type="ARBA" id="ARBA00022967"/>
    </source>
</evidence>
<feature type="domain" description="Cytochrome oxidase subunit II copper A binding" evidence="17">
    <location>
        <begin position="171"/>
        <end position="283"/>
    </location>
</feature>
<keyword evidence="9 16" id="KW-1133">Transmembrane helix</keyword>
<proteinExistence type="inferred from homology"/>
<feature type="transmembrane region" description="Helical" evidence="16">
    <location>
        <begin position="142"/>
        <end position="164"/>
    </location>
</feature>
<dbReference type="GO" id="GO:0042773">
    <property type="term" value="P:ATP synthesis coupled electron transport"/>
    <property type="evidence" value="ECO:0007669"/>
    <property type="project" value="TreeGrafter"/>
</dbReference>
<keyword evidence="3 14" id="KW-0813">Transport</keyword>
<feature type="transmembrane region" description="Helical" evidence="16">
    <location>
        <begin position="55"/>
        <end position="73"/>
    </location>
</feature>
<evidence type="ECO:0000256" key="5">
    <source>
        <dbReference type="ARBA" id="ARBA00022692"/>
    </source>
</evidence>
<dbReference type="InterPro" id="IPR014222">
    <property type="entry name" value="Cyt_c_oxidase_su2"/>
</dbReference>
<evidence type="ECO:0000259" key="17">
    <source>
        <dbReference type="PROSITE" id="PS50857"/>
    </source>
</evidence>
<dbReference type="GO" id="GO:0005507">
    <property type="term" value="F:copper ion binding"/>
    <property type="evidence" value="ECO:0007669"/>
    <property type="project" value="InterPro"/>
</dbReference>
<keyword evidence="10 15" id="KW-0186">Copper</keyword>